<proteinExistence type="predicted"/>
<keyword evidence="1" id="KW-0812">Transmembrane</keyword>
<name>A0ABW9G6K3_9GAMM</name>
<dbReference type="InterPro" id="IPR017581">
    <property type="entry name" value="AtpR-like"/>
</dbReference>
<sequence length="111" mass="12078">MSIYDINWLQAGLALLAGGILGAIFFGGLWWTVQHGATSTTPARWFISSFIVRTGITLFGFYAVGAGQLLQLGCCLLGFMLARAITLRWRLPPKTQHTPARLNKNGEPPCA</sequence>
<feature type="transmembrane region" description="Helical" evidence="1">
    <location>
        <begin position="69"/>
        <end position="86"/>
    </location>
</feature>
<comment type="caution">
    <text evidence="2">The sequence shown here is derived from an EMBL/GenBank/DDBJ whole genome shotgun (WGS) entry which is preliminary data.</text>
</comment>
<reference evidence="2 3" key="1">
    <citation type="journal article" date="2013" name="Int. J. Syst. Evol. Microbiol.">
        <title>Celerinatantimonas yamalensis sp. nov., a cold-adapted diazotrophic bacterium from a cold permafrost brine.</title>
        <authorList>
            <person name="Shcherbakova V."/>
            <person name="Chuvilskaya N."/>
            <person name="Rivkina E."/>
            <person name="Demidov N."/>
            <person name="Uchaeva V."/>
            <person name="Suetin S."/>
            <person name="Suzina N."/>
            <person name="Gilichinsky D."/>
        </authorList>
    </citation>
    <scope>NUCLEOTIDE SEQUENCE [LARGE SCALE GENOMIC DNA]</scope>
    <source>
        <strain evidence="2 3">C7</strain>
    </source>
</reference>
<evidence type="ECO:0000256" key="1">
    <source>
        <dbReference type="SAM" id="Phobius"/>
    </source>
</evidence>
<organism evidence="2 3">
    <name type="scientific">Celerinatantimonas yamalensis</name>
    <dbReference type="NCBI Taxonomy" id="559956"/>
    <lineage>
        <taxon>Bacteria</taxon>
        <taxon>Pseudomonadati</taxon>
        <taxon>Pseudomonadota</taxon>
        <taxon>Gammaproteobacteria</taxon>
        <taxon>Celerinatantimonadaceae</taxon>
        <taxon>Celerinatantimonas</taxon>
    </lineage>
</organism>
<dbReference type="EMBL" id="JBEQCT010000002">
    <property type="protein sequence ID" value="MFM2484683.1"/>
    <property type="molecule type" value="Genomic_DNA"/>
</dbReference>
<evidence type="ECO:0000313" key="3">
    <source>
        <dbReference type="Proteomes" id="UP001629953"/>
    </source>
</evidence>
<keyword evidence="3" id="KW-1185">Reference proteome</keyword>
<dbReference type="Proteomes" id="UP001629953">
    <property type="component" value="Unassembled WGS sequence"/>
</dbReference>
<keyword evidence="1" id="KW-0472">Membrane</keyword>
<dbReference type="Pfam" id="PF12966">
    <property type="entry name" value="AtpR"/>
    <property type="match status" value="1"/>
</dbReference>
<gene>
    <name evidence="2" type="ORF">ABUE30_06340</name>
</gene>
<accession>A0ABW9G6K3</accession>
<feature type="transmembrane region" description="Helical" evidence="1">
    <location>
        <begin position="12"/>
        <end position="33"/>
    </location>
</feature>
<protein>
    <submittedName>
        <fullName evidence="2">ATP synthase subunit I</fullName>
    </submittedName>
</protein>
<dbReference type="RefSeq" id="WP_408622869.1">
    <property type="nucleotide sequence ID" value="NZ_JBEQCT010000002.1"/>
</dbReference>
<evidence type="ECO:0000313" key="2">
    <source>
        <dbReference type="EMBL" id="MFM2484683.1"/>
    </source>
</evidence>
<keyword evidence="1" id="KW-1133">Transmembrane helix</keyword>
<dbReference type="NCBIfam" id="TIGR03165">
    <property type="entry name" value="F1F0_chp_2"/>
    <property type="match status" value="1"/>
</dbReference>